<feature type="region of interest" description="Disordered" evidence="1">
    <location>
        <begin position="107"/>
        <end position="137"/>
    </location>
</feature>
<reference evidence="2 3" key="1">
    <citation type="submission" date="2024-04" db="EMBL/GenBank/DDBJ databases">
        <title>Phyllosticta paracitricarpa is synonymous to the EU quarantine fungus P. citricarpa based on phylogenomic analyses.</title>
        <authorList>
            <consortium name="Lawrence Berkeley National Laboratory"/>
            <person name="Van ingen-buijs V.A."/>
            <person name="Van westerhoven A.C."/>
            <person name="Haridas S."/>
            <person name="Skiadas P."/>
            <person name="Martin F."/>
            <person name="Groenewald J.Z."/>
            <person name="Crous P.W."/>
            <person name="Seidl M.F."/>
        </authorList>
    </citation>
    <scope>NUCLEOTIDE SEQUENCE [LARGE SCALE GENOMIC DNA]</scope>
    <source>
        <strain evidence="2 3">CPC 17464</strain>
    </source>
</reference>
<proteinExistence type="predicted"/>
<dbReference type="GeneID" id="92026804"/>
<evidence type="ECO:0000313" key="2">
    <source>
        <dbReference type="EMBL" id="KAK7530657.1"/>
    </source>
</evidence>
<evidence type="ECO:0000256" key="1">
    <source>
        <dbReference type="SAM" id="MobiDB-lite"/>
    </source>
</evidence>
<feature type="region of interest" description="Disordered" evidence="1">
    <location>
        <begin position="202"/>
        <end position="221"/>
    </location>
</feature>
<keyword evidence="3" id="KW-1185">Reference proteome</keyword>
<protein>
    <submittedName>
        <fullName evidence="2">Uncharacterized protein</fullName>
    </submittedName>
</protein>
<dbReference type="Proteomes" id="UP001360953">
    <property type="component" value="Unassembled WGS sequence"/>
</dbReference>
<feature type="compositionally biased region" description="Basic and acidic residues" evidence="1">
    <location>
        <begin position="1"/>
        <end position="10"/>
    </location>
</feature>
<feature type="region of interest" description="Disordered" evidence="1">
    <location>
        <begin position="167"/>
        <end position="192"/>
    </location>
</feature>
<sequence length="221" mass="24393">MAGCWDRRQDIWPGPEWSPTSPGAEAIPRTTASPPGCRLQKGSSVKISTPCHDMTKAESNQLRAAVVCVDSLDLALSPCSVAALSSLPAKSLFQIIVRKLKSSCGKLRETSKGTTQGVSRRRSSRNRGSVPKVVSHTKQDWRRATIEELGEFRFTVPGECVGLLGRVQENQDRSTPHKRRSPSESFTRSPWRQCRVLKQTSIPRSKCQQGAINQSLVDPQK</sequence>
<comment type="caution">
    <text evidence="2">The sequence shown here is derived from an EMBL/GenBank/DDBJ whole genome shotgun (WGS) entry which is preliminary data.</text>
</comment>
<name>A0ABR1LAH0_9PEZI</name>
<feature type="region of interest" description="Disordered" evidence="1">
    <location>
        <begin position="1"/>
        <end position="41"/>
    </location>
</feature>
<accession>A0ABR1LAH0</accession>
<dbReference type="RefSeq" id="XP_066650730.1">
    <property type="nucleotide sequence ID" value="XM_066793898.1"/>
</dbReference>
<organism evidence="2 3">
    <name type="scientific">Phyllosticta citribraziliensis</name>
    <dbReference type="NCBI Taxonomy" id="989973"/>
    <lineage>
        <taxon>Eukaryota</taxon>
        <taxon>Fungi</taxon>
        <taxon>Dikarya</taxon>
        <taxon>Ascomycota</taxon>
        <taxon>Pezizomycotina</taxon>
        <taxon>Dothideomycetes</taxon>
        <taxon>Dothideomycetes incertae sedis</taxon>
        <taxon>Botryosphaeriales</taxon>
        <taxon>Phyllostictaceae</taxon>
        <taxon>Phyllosticta</taxon>
    </lineage>
</organism>
<gene>
    <name evidence="2" type="ORF">J3D65DRAFT_131622</name>
</gene>
<evidence type="ECO:0000313" key="3">
    <source>
        <dbReference type="Proteomes" id="UP001360953"/>
    </source>
</evidence>
<dbReference type="EMBL" id="JBBPEH010000013">
    <property type="protein sequence ID" value="KAK7530657.1"/>
    <property type="molecule type" value="Genomic_DNA"/>
</dbReference>